<feature type="region of interest" description="Disordered" evidence="3">
    <location>
        <begin position="1"/>
        <end position="22"/>
    </location>
</feature>
<evidence type="ECO:0000259" key="4">
    <source>
        <dbReference type="PROSITE" id="PS51774"/>
    </source>
</evidence>
<dbReference type="InterPro" id="IPR056888">
    <property type="entry name" value="NET2A-D/KIP1-like_dom"/>
</dbReference>
<dbReference type="EMBL" id="CP136898">
    <property type="protein sequence ID" value="WOL18663.1"/>
    <property type="molecule type" value="Genomic_DNA"/>
</dbReference>
<dbReference type="GO" id="GO:0003779">
    <property type="term" value="F:actin binding"/>
    <property type="evidence" value="ECO:0007669"/>
    <property type="project" value="InterPro"/>
</dbReference>
<dbReference type="PROSITE" id="PS51774">
    <property type="entry name" value="NAB"/>
    <property type="match status" value="1"/>
</dbReference>
<accession>A0AAQ3L0T8</accession>
<evidence type="ECO:0000313" key="6">
    <source>
        <dbReference type="Proteomes" id="UP001327560"/>
    </source>
</evidence>
<dbReference type="PANTHER" id="PTHR31631">
    <property type="entry name" value="PROTEIN NETWORKED 2D"/>
    <property type="match status" value="1"/>
</dbReference>
<evidence type="ECO:0000256" key="2">
    <source>
        <dbReference type="SAM" id="Coils"/>
    </source>
</evidence>
<dbReference type="AlphaFoldDB" id="A0AAQ3L0T8"/>
<keyword evidence="1 2" id="KW-0175">Coiled coil</keyword>
<gene>
    <name evidence="5" type="ORF">Cni_G27460</name>
</gene>
<dbReference type="Pfam" id="PF25014">
    <property type="entry name" value="NET2A"/>
    <property type="match status" value="1"/>
</dbReference>
<dbReference type="PANTHER" id="PTHR31631:SF19">
    <property type="entry name" value="OS01G0835800 PROTEIN"/>
    <property type="match status" value="1"/>
</dbReference>
<dbReference type="Pfam" id="PF24918">
    <property type="entry name" value="NET2A_C"/>
    <property type="match status" value="1"/>
</dbReference>
<keyword evidence="6" id="KW-1185">Reference proteome</keyword>
<proteinExistence type="predicted"/>
<feature type="domain" description="NAB" evidence="4">
    <location>
        <begin position="1"/>
        <end position="87"/>
    </location>
</feature>
<dbReference type="InterPro" id="IPR056889">
    <property type="entry name" value="NET2A-D/KIP1-like_C"/>
</dbReference>
<organism evidence="5 6">
    <name type="scientific">Canna indica</name>
    <name type="common">Indian-shot</name>
    <dbReference type="NCBI Taxonomy" id="4628"/>
    <lineage>
        <taxon>Eukaryota</taxon>
        <taxon>Viridiplantae</taxon>
        <taxon>Streptophyta</taxon>
        <taxon>Embryophyta</taxon>
        <taxon>Tracheophyta</taxon>
        <taxon>Spermatophyta</taxon>
        <taxon>Magnoliopsida</taxon>
        <taxon>Liliopsida</taxon>
        <taxon>Zingiberales</taxon>
        <taxon>Cannaceae</taxon>
        <taxon>Canna</taxon>
    </lineage>
</organism>
<dbReference type="Proteomes" id="UP001327560">
    <property type="component" value="Chromosome 9"/>
</dbReference>
<feature type="coiled-coil region" evidence="2">
    <location>
        <begin position="260"/>
        <end position="411"/>
    </location>
</feature>
<evidence type="ECO:0000256" key="3">
    <source>
        <dbReference type="SAM" id="MobiDB-lite"/>
    </source>
</evidence>
<evidence type="ECO:0000313" key="5">
    <source>
        <dbReference type="EMBL" id="WOL18663.1"/>
    </source>
</evidence>
<dbReference type="Pfam" id="PF07765">
    <property type="entry name" value="KIP1"/>
    <property type="match status" value="1"/>
</dbReference>
<evidence type="ECO:0000256" key="1">
    <source>
        <dbReference type="ARBA" id="ARBA00023054"/>
    </source>
</evidence>
<dbReference type="InterPro" id="IPR011684">
    <property type="entry name" value="NAB"/>
</dbReference>
<sequence>MITLGGGPATSEPSSRSGSTTISMVSFTEMEKKVESMMNLIEQDGDSFAKRAELYFQRRPELSNIVQEMYKSYTVLADRYDRISGELHKANHTIAIAFPDQVELVMHNDEDDSSPKAITSIDPSKFPVPIEAPQCSSTVKAKDNSEPKKTHCKRITSQVCEEKAQEEIERVQQEIEEEYAKSCYDSILTRYLAIERKLSEMQEEFCSLQDAVSANSIIEDNETRALMITNTIKSCEDSLLNLKEIYKVTSKESRIELKRVQVAKQKLKALRGECSESEMETIDTADKNMELNSTTDFKDSVLKEERLEIQSMRQRVEEHFEMSSEASIMELAEKIDELIAKVVSLELTVSSQNAQISKLTSETDELQGHLRSLEEDRVIEIGDPNSLTEKLNEAEDKLQSIRHHERCLQEDEDIFQTQFTEACHSLNYLCENLQSPKCLENADIIVSAHEGETLVSNKVSLEEGKEEDYAKIQSAVGDLDEDIKQDSASTKNDSHVDEFLPQLEEIDGNPNLESLSLKGLECGQKGILAEYTSILNNYKDTRERLLVIEKQSEENHLETMKQVKELKNVNAQKDEKIQVLKEMLNSLHAHIDVNVSEDMDNSRYQVAENVAKKEEKFHVLETGSQHDEDIKLCHVNEIQTSSAIEDKFREQIDSLLEENLDFWLRFCTLYHQIQQFQTRYRDLKFDIENLNKMISQEGNAAAVAAAKVIRNEANTVQKSLRELINELRIWLEKNALLYGELRCRFSSLCSIEDEISRVTKASEAEDVHFTPYQAAKFQGEVLNMKLENTKVAKELKSSLDFVRELQEEIGRTLSKFNDNFKLPGLRRHSHHNHRWHLSSKTRLPLRNFLFGSKAKKPSVFSCMNPALQKQYSDLRYAFPR</sequence>
<reference evidence="5 6" key="1">
    <citation type="submission" date="2023-10" db="EMBL/GenBank/DDBJ databases">
        <title>Chromosome-scale genome assembly provides insights into flower coloration mechanisms of Canna indica.</title>
        <authorList>
            <person name="Li C."/>
        </authorList>
    </citation>
    <scope>NUCLEOTIDE SEQUENCE [LARGE SCALE GENOMIC DNA]</scope>
    <source>
        <tissue evidence="5">Flower</tissue>
    </source>
</reference>
<protein>
    <recommendedName>
        <fullName evidence="4">NAB domain-containing protein</fullName>
    </recommendedName>
</protein>
<feature type="compositionally biased region" description="Polar residues" evidence="3">
    <location>
        <begin position="11"/>
        <end position="22"/>
    </location>
</feature>
<feature type="coiled-coil region" evidence="2">
    <location>
        <begin position="673"/>
        <end position="726"/>
    </location>
</feature>
<name>A0AAQ3L0T8_9LILI</name>